<dbReference type="PANTHER" id="PTHR14580:SF0">
    <property type="entry name" value="MULTIPLE MYELOMA TUMOR-ASSOCIATED PROTEIN 2"/>
    <property type="match status" value="1"/>
</dbReference>
<accession>A0AAV1T972</accession>
<dbReference type="Pfam" id="PF10159">
    <property type="entry name" value="MMtag"/>
    <property type="match status" value="1"/>
</dbReference>
<dbReference type="InterPro" id="IPR019315">
    <property type="entry name" value="MMTA2_N"/>
</dbReference>
<dbReference type="AlphaFoldDB" id="A0AAV1T972"/>
<dbReference type="PANTHER" id="PTHR14580">
    <property type="entry name" value="MULTIPLE MYELOMA TUMOR-ASSOCIATED PROTEIN 2 FAMILY MEMBER"/>
    <property type="match status" value="1"/>
</dbReference>
<feature type="compositionally biased region" description="Basic and acidic residues" evidence="1">
    <location>
        <begin position="204"/>
        <end position="238"/>
    </location>
</feature>
<evidence type="ECO:0000256" key="1">
    <source>
        <dbReference type="SAM" id="MobiDB-lite"/>
    </source>
</evidence>
<sequence length="334" mass="38265">MSFGKTNYRVGGTRGGANEFNWEDVKNDKYRENYLGHSVQAPVGRWQKGKDLSWYAKANKLQRDEALQSELMLAKQRDEDLMNQALGIAPRRRHAAAEGLSSSEVKELLKRGESERDGMDVERIEGLGAAPVEAAGFGTGPKRTLAERYKDQLVSGNAETTYALPGTGAEPLTEKEAQAERKKMRKAERDANERKTKKEKKDRKKEEKARRNNIRDTKSDSDKKPRHVRLDRDDKDTGFRSGSWSRSPPRHSGKSRDAARRSHTEKRHRSGRSRSRSPHNRRKYASSSKRAEQLNSRDNARYPDKLHHHHFRSASRSPASKRRSHSRSRSRHGY</sequence>
<dbReference type="InterPro" id="IPR039207">
    <property type="entry name" value="MMTAG2-like"/>
</dbReference>
<protein>
    <recommendedName>
        <fullName evidence="2">Multiple myeloma tumor-associated protein 2-like N-terminal domain-containing protein</fullName>
    </recommendedName>
</protein>
<comment type="caution">
    <text evidence="3">The sequence shown here is derived from an EMBL/GenBank/DDBJ whole genome shotgun (WGS) entry which is preliminary data.</text>
</comment>
<evidence type="ECO:0000313" key="4">
    <source>
        <dbReference type="Proteomes" id="UP001162060"/>
    </source>
</evidence>
<dbReference type="Proteomes" id="UP001162060">
    <property type="component" value="Unassembled WGS sequence"/>
</dbReference>
<gene>
    <name evidence="3" type="ORF">PM001_LOCUS3251</name>
</gene>
<organism evidence="3 4">
    <name type="scientific">Peronospora matthiolae</name>
    <dbReference type="NCBI Taxonomy" id="2874970"/>
    <lineage>
        <taxon>Eukaryota</taxon>
        <taxon>Sar</taxon>
        <taxon>Stramenopiles</taxon>
        <taxon>Oomycota</taxon>
        <taxon>Peronosporomycetes</taxon>
        <taxon>Peronosporales</taxon>
        <taxon>Peronosporaceae</taxon>
        <taxon>Peronospora</taxon>
    </lineage>
</organism>
<evidence type="ECO:0000259" key="2">
    <source>
        <dbReference type="Pfam" id="PF10159"/>
    </source>
</evidence>
<feature type="compositionally biased region" description="Basic residues" evidence="1">
    <location>
        <begin position="263"/>
        <end position="284"/>
    </location>
</feature>
<feature type="region of interest" description="Disordered" evidence="1">
    <location>
        <begin position="154"/>
        <end position="334"/>
    </location>
</feature>
<evidence type="ECO:0000313" key="3">
    <source>
        <dbReference type="EMBL" id="CAK7906059.1"/>
    </source>
</evidence>
<dbReference type="EMBL" id="CAKLBY020000030">
    <property type="protein sequence ID" value="CAK7906059.1"/>
    <property type="molecule type" value="Genomic_DNA"/>
</dbReference>
<reference evidence="3" key="1">
    <citation type="submission" date="2024-01" db="EMBL/GenBank/DDBJ databases">
        <authorList>
            <person name="Webb A."/>
        </authorList>
    </citation>
    <scope>NUCLEOTIDE SEQUENCE</scope>
    <source>
        <strain evidence="3">Pm1</strain>
    </source>
</reference>
<feature type="domain" description="Multiple myeloma tumor-associated protein 2-like N-terminal" evidence="2">
    <location>
        <begin position="12"/>
        <end position="87"/>
    </location>
</feature>
<feature type="compositionally biased region" description="Basic residues" evidence="1">
    <location>
        <begin position="306"/>
        <end position="334"/>
    </location>
</feature>
<name>A0AAV1T972_9STRA</name>
<proteinExistence type="predicted"/>
<feature type="compositionally biased region" description="Basic and acidic residues" evidence="1">
    <location>
        <begin position="172"/>
        <end position="196"/>
    </location>
</feature>
<feature type="compositionally biased region" description="Polar residues" evidence="1">
    <location>
        <begin position="285"/>
        <end position="297"/>
    </location>
</feature>